<dbReference type="Gene3D" id="3.40.50.1820">
    <property type="entry name" value="alpha/beta hydrolase"/>
    <property type="match status" value="1"/>
</dbReference>
<dbReference type="PANTHER" id="PTHR11487">
    <property type="entry name" value="THIOESTERASE"/>
    <property type="match status" value="1"/>
</dbReference>
<accession>A0A7W0CVE1</accession>
<dbReference type="Proteomes" id="UP000530928">
    <property type="component" value="Unassembled WGS sequence"/>
</dbReference>
<evidence type="ECO:0000313" key="5">
    <source>
        <dbReference type="Proteomes" id="UP000530928"/>
    </source>
</evidence>
<name>A0A7W0CVE1_9ACTN</name>
<proteinExistence type="inferred from homology"/>
<keyword evidence="5" id="KW-1185">Reference proteome</keyword>
<feature type="region of interest" description="Disordered" evidence="2">
    <location>
        <begin position="388"/>
        <end position="446"/>
    </location>
</feature>
<dbReference type="PANTHER" id="PTHR11487:SF0">
    <property type="entry name" value="S-ACYL FATTY ACID SYNTHASE THIOESTERASE, MEDIUM CHAIN"/>
    <property type="match status" value="1"/>
</dbReference>
<feature type="compositionally biased region" description="Low complexity" evidence="2">
    <location>
        <begin position="388"/>
        <end position="403"/>
    </location>
</feature>
<dbReference type="EMBL" id="JACDUR010000014">
    <property type="protein sequence ID" value="MBA2897858.1"/>
    <property type="molecule type" value="Genomic_DNA"/>
</dbReference>
<organism evidence="4 5">
    <name type="scientific">Nonomuraea soli</name>
    <dbReference type="NCBI Taxonomy" id="1032476"/>
    <lineage>
        <taxon>Bacteria</taxon>
        <taxon>Bacillati</taxon>
        <taxon>Actinomycetota</taxon>
        <taxon>Actinomycetes</taxon>
        <taxon>Streptosporangiales</taxon>
        <taxon>Streptosporangiaceae</taxon>
        <taxon>Nonomuraea</taxon>
    </lineage>
</organism>
<dbReference type="InterPro" id="IPR012223">
    <property type="entry name" value="TEII"/>
</dbReference>
<feature type="compositionally biased region" description="Basic and acidic residues" evidence="2">
    <location>
        <begin position="414"/>
        <end position="429"/>
    </location>
</feature>
<protein>
    <submittedName>
        <fullName evidence="4">Surfactin synthase thioesterase subunit</fullName>
    </submittedName>
</protein>
<dbReference type="SUPFAM" id="SSF53474">
    <property type="entry name" value="alpha/beta-Hydrolases"/>
    <property type="match status" value="1"/>
</dbReference>
<gene>
    <name evidence="4" type="ORF">HNR30_009264</name>
</gene>
<sequence length="489" mass="51574">MFCLPFSGGGASAYNGLQRTLATHASAPAHVVPLQLPGRENRIAEPPVFSVEDIADEIAPATGEPYALYGHSMGARVAFEVVRELRRRGLPLPVRLYVGGAHPPHARVPLAAIVDLPDDAFIEQLIRRAGAMPLLRTEPEIQELLLPVLRADLGWLRRYRFRPEAPLEVPVVAFTGLGDHELTLADVAGWARHGTAGFRLRVLRGGHLFVRDDAAELAALIAADLAEGPPSLPWQAESPRPPRPTPGTAAGVGGEDEVRLWAVSWPGNLRPDTDAGTSDVQDSGVRAAVVRDLRAEAGFGPGAGLGLGGGPGVVVAEDGGLALVAVSGRAGLGVGVALTGDVSAEKLARWLTPAELDELDGYAEEDRGWLALRLLTAKRALAAAQQAGAQQTGAQQTGAQRGAEFPVTGRPNGRRTDGLPEPPDPRDSPDLNTLPDLTELPDLADPAPWPWGRGQICHLPLRTPLGDALAAVATPYRHPRLSLDIPAGQ</sequence>
<dbReference type="RefSeq" id="WP_181616536.1">
    <property type="nucleotide sequence ID" value="NZ_BAABAM010000016.1"/>
</dbReference>
<dbReference type="AlphaFoldDB" id="A0A7W0CVE1"/>
<evidence type="ECO:0000313" key="4">
    <source>
        <dbReference type="EMBL" id="MBA2897858.1"/>
    </source>
</evidence>
<dbReference type="Pfam" id="PF00975">
    <property type="entry name" value="Thioesterase"/>
    <property type="match status" value="1"/>
</dbReference>
<evidence type="ECO:0000259" key="3">
    <source>
        <dbReference type="Pfam" id="PF00975"/>
    </source>
</evidence>
<evidence type="ECO:0000256" key="2">
    <source>
        <dbReference type="SAM" id="MobiDB-lite"/>
    </source>
</evidence>
<reference evidence="4 5" key="1">
    <citation type="submission" date="2020-07" db="EMBL/GenBank/DDBJ databases">
        <title>Genomic Encyclopedia of Type Strains, Phase IV (KMG-IV): sequencing the most valuable type-strain genomes for metagenomic binning, comparative biology and taxonomic classification.</title>
        <authorList>
            <person name="Goeker M."/>
        </authorList>
    </citation>
    <scope>NUCLEOTIDE SEQUENCE [LARGE SCALE GENOMIC DNA]</scope>
    <source>
        <strain evidence="4 5">DSM 45533</strain>
    </source>
</reference>
<dbReference type="GO" id="GO:0008610">
    <property type="term" value="P:lipid biosynthetic process"/>
    <property type="evidence" value="ECO:0007669"/>
    <property type="project" value="TreeGrafter"/>
</dbReference>
<feature type="domain" description="Thioesterase" evidence="3">
    <location>
        <begin position="2"/>
        <end position="221"/>
    </location>
</feature>
<comment type="caution">
    <text evidence="4">The sequence shown here is derived from an EMBL/GenBank/DDBJ whole genome shotgun (WGS) entry which is preliminary data.</text>
</comment>
<dbReference type="InterPro" id="IPR001031">
    <property type="entry name" value="Thioesterase"/>
</dbReference>
<feature type="region of interest" description="Disordered" evidence="2">
    <location>
        <begin position="230"/>
        <end position="253"/>
    </location>
</feature>
<evidence type="ECO:0000256" key="1">
    <source>
        <dbReference type="ARBA" id="ARBA00007169"/>
    </source>
</evidence>
<comment type="similarity">
    <text evidence="1">Belongs to the thioesterase family.</text>
</comment>
<dbReference type="InterPro" id="IPR029058">
    <property type="entry name" value="AB_hydrolase_fold"/>
</dbReference>